<dbReference type="EMBL" id="BLKS01000001">
    <property type="protein sequence ID" value="GFG49139.1"/>
    <property type="molecule type" value="Genomic_DNA"/>
</dbReference>
<evidence type="ECO:0000259" key="2">
    <source>
        <dbReference type="Pfam" id="PF03795"/>
    </source>
</evidence>
<dbReference type="InterPro" id="IPR005545">
    <property type="entry name" value="YCII"/>
</dbReference>
<protein>
    <recommendedName>
        <fullName evidence="2">YCII-related domain-containing protein</fullName>
    </recommendedName>
</protein>
<organism evidence="3 4">
    <name type="scientific">Mycolicibacterium agri</name>
    <name type="common">Mycobacterium agri</name>
    <dbReference type="NCBI Taxonomy" id="36811"/>
    <lineage>
        <taxon>Bacteria</taxon>
        <taxon>Bacillati</taxon>
        <taxon>Actinomycetota</taxon>
        <taxon>Actinomycetes</taxon>
        <taxon>Mycobacteriales</taxon>
        <taxon>Mycobacteriaceae</taxon>
        <taxon>Mycolicibacterium</taxon>
    </lineage>
</organism>
<feature type="domain" description="YCII-related" evidence="2">
    <location>
        <begin position="38"/>
        <end position="150"/>
    </location>
</feature>
<evidence type="ECO:0000313" key="3">
    <source>
        <dbReference type="EMBL" id="GFG49139.1"/>
    </source>
</evidence>
<dbReference type="SUPFAM" id="SSF54909">
    <property type="entry name" value="Dimeric alpha+beta barrel"/>
    <property type="match status" value="1"/>
</dbReference>
<dbReference type="PANTHER" id="PTHR35174:SF3">
    <property type="entry name" value="BLL7171 PROTEIN"/>
    <property type="match status" value="1"/>
</dbReference>
<proteinExistence type="inferred from homology"/>
<name>A0A7I9VVG2_MYCAG</name>
<dbReference type="PANTHER" id="PTHR35174">
    <property type="entry name" value="BLL7171 PROTEIN-RELATED"/>
    <property type="match status" value="1"/>
</dbReference>
<dbReference type="RefSeq" id="WP_308494410.1">
    <property type="nucleotide sequence ID" value="NZ_BLKS01000001.1"/>
</dbReference>
<dbReference type="Pfam" id="PF03795">
    <property type="entry name" value="YCII"/>
    <property type="match status" value="1"/>
</dbReference>
<comment type="caution">
    <text evidence="3">The sequence shown here is derived from an EMBL/GenBank/DDBJ whole genome shotgun (WGS) entry which is preliminary data.</text>
</comment>
<dbReference type="Proteomes" id="UP000465302">
    <property type="component" value="Unassembled WGS sequence"/>
</dbReference>
<sequence>MGALAVLRGPVGRQLSIQRQSSRHNGVKLTHDTEEDTMRYCLLMHYQEAGELGLTEEDMAPAMAAFQAYADDLSAAGVLIDTEVLEPVMATTTVTARNGTPEVQDGPFIDTRERLGGIFVIEVDNLDEAIKWAQRNPANGWGSIEIRPVARTYAAERGWYQP</sequence>
<gene>
    <name evidence="3" type="ORF">MAGR_05800</name>
</gene>
<evidence type="ECO:0000256" key="1">
    <source>
        <dbReference type="ARBA" id="ARBA00007689"/>
    </source>
</evidence>
<accession>A0A7I9VVG2</accession>
<dbReference type="Gene3D" id="3.30.70.1060">
    <property type="entry name" value="Dimeric alpha+beta barrel"/>
    <property type="match status" value="1"/>
</dbReference>
<evidence type="ECO:0000313" key="4">
    <source>
        <dbReference type="Proteomes" id="UP000465302"/>
    </source>
</evidence>
<dbReference type="AlphaFoldDB" id="A0A7I9VVG2"/>
<dbReference type="InterPro" id="IPR011008">
    <property type="entry name" value="Dimeric_a/b-barrel"/>
</dbReference>
<reference evidence="3 4" key="1">
    <citation type="journal article" date="2019" name="Emerg. Microbes Infect.">
        <title>Comprehensive subspecies identification of 175 nontuberculous mycobacteria species based on 7547 genomic profiles.</title>
        <authorList>
            <person name="Matsumoto Y."/>
            <person name="Kinjo T."/>
            <person name="Motooka D."/>
            <person name="Nabeya D."/>
            <person name="Jung N."/>
            <person name="Uechi K."/>
            <person name="Horii T."/>
            <person name="Iida T."/>
            <person name="Fujita J."/>
            <person name="Nakamura S."/>
        </authorList>
    </citation>
    <scope>NUCLEOTIDE SEQUENCE [LARGE SCALE GENOMIC DNA]</scope>
    <source>
        <strain evidence="3 4">JCM 6377</strain>
    </source>
</reference>
<comment type="similarity">
    <text evidence="1">Belongs to the YciI family.</text>
</comment>